<organism evidence="2 3">
    <name type="scientific">Desmophyllum pertusum</name>
    <dbReference type="NCBI Taxonomy" id="174260"/>
    <lineage>
        <taxon>Eukaryota</taxon>
        <taxon>Metazoa</taxon>
        <taxon>Cnidaria</taxon>
        <taxon>Anthozoa</taxon>
        <taxon>Hexacorallia</taxon>
        <taxon>Scleractinia</taxon>
        <taxon>Caryophylliina</taxon>
        <taxon>Caryophylliidae</taxon>
        <taxon>Desmophyllum</taxon>
    </lineage>
</organism>
<feature type="region of interest" description="Disordered" evidence="1">
    <location>
        <begin position="50"/>
        <end position="83"/>
    </location>
</feature>
<accession>A0A9W9YD15</accession>
<evidence type="ECO:0000313" key="3">
    <source>
        <dbReference type="Proteomes" id="UP001163046"/>
    </source>
</evidence>
<dbReference type="AlphaFoldDB" id="A0A9W9YD15"/>
<sequence length="166" mass="18326">MANVFHDGSAMEQDYPPHPVIMPQEENTLSVEKEALINITINEMSAGLTPALGNITSPSSTSQSQSPAPGNGRGSFLSQIRQNWPYVQKENTSDELQSNHTPDELQWTEVRKDNCIQGNGAQESVDATDLLSALNRVMQNRARVLHDTLNSTDEGDTSDDDDEWEL</sequence>
<feature type="compositionally biased region" description="Low complexity" evidence="1">
    <location>
        <begin position="56"/>
        <end position="67"/>
    </location>
</feature>
<protein>
    <submittedName>
        <fullName evidence="2">Uncharacterized protein</fullName>
    </submittedName>
</protein>
<name>A0A9W9YD15_9CNID</name>
<evidence type="ECO:0000313" key="2">
    <source>
        <dbReference type="EMBL" id="KAJ7331202.1"/>
    </source>
</evidence>
<comment type="caution">
    <text evidence="2">The sequence shown here is derived from an EMBL/GenBank/DDBJ whole genome shotgun (WGS) entry which is preliminary data.</text>
</comment>
<proteinExistence type="predicted"/>
<evidence type="ECO:0000256" key="1">
    <source>
        <dbReference type="SAM" id="MobiDB-lite"/>
    </source>
</evidence>
<dbReference type="Proteomes" id="UP001163046">
    <property type="component" value="Unassembled WGS sequence"/>
</dbReference>
<reference evidence="2" key="1">
    <citation type="submission" date="2023-01" db="EMBL/GenBank/DDBJ databases">
        <title>Genome assembly of the deep-sea coral Lophelia pertusa.</title>
        <authorList>
            <person name="Herrera S."/>
            <person name="Cordes E."/>
        </authorList>
    </citation>
    <scope>NUCLEOTIDE SEQUENCE</scope>
    <source>
        <strain evidence="2">USNM1676648</strain>
        <tissue evidence="2">Polyp</tissue>
    </source>
</reference>
<dbReference type="EMBL" id="MU827789">
    <property type="protein sequence ID" value="KAJ7331202.1"/>
    <property type="molecule type" value="Genomic_DNA"/>
</dbReference>
<feature type="compositionally biased region" description="Acidic residues" evidence="1">
    <location>
        <begin position="153"/>
        <end position="166"/>
    </location>
</feature>
<feature type="region of interest" description="Disordered" evidence="1">
    <location>
        <begin position="145"/>
        <end position="166"/>
    </location>
</feature>
<keyword evidence="3" id="KW-1185">Reference proteome</keyword>
<gene>
    <name evidence="2" type="ORF">OS493_019982</name>
</gene>
<feature type="region of interest" description="Disordered" evidence="1">
    <location>
        <begin position="1"/>
        <end position="20"/>
    </location>
</feature>